<feature type="domain" description="Alpha glucuronidase N-terminal" evidence="8">
    <location>
        <begin position="8"/>
        <end position="122"/>
    </location>
</feature>
<comment type="similarity">
    <text evidence="1 7">Belongs to the glycosyl hydrolase 67 family.</text>
</comment>
<feature type="domain" description="Glycosyl hydrolase family 67 catalytic" evidence="10">
    <location>
        <begin position="132"/>
        <end position="441"/>
    </location>
</feature>
<comment type="subunit">
    <text evidence="7">Homodimer.</text>
</comment>
<sequence>MADNHYKLWLNYYPIENTIIKNSIVKHFNNIQVLNNDATIDIIKKELNIASAGFINRDVKFNTPNSETGLLIGTLDKLPNNIAQRLDGEFKSHEGFAIFQHNNTIVITALSTVGLLYGTYNLLENIGANYPLTGVKNFSEPLIQHRILNHWDNLNGTVERGYSGASIFNWHTLPDYIDQRYIDYARANASIGINGTVLTNVNSNATILTGTYLQKVKALANVFRPFGIKVYLSARFSAPIELGKLKTADPLNADVQQWWANKINEIYDSIPDFGGFVVKANSEGQPGPQDYNRTHADGANMLAKILLPKKGIVMWRAFVYSHEQNEDRHKQAYNEFTKLDGQFLPNVMVQVKNGAIDFMPREPFHPLFGAMPKTPLMLELQITQEYLGQATTLAYLAPMYKEVLDSDTYAEGKGSTIGKLLHNQKLNGIAGVANIGADINWTGHLFGQSNWFAFGKQSWNYNASPKEIADTWLKLTFKASDNFYQDISKIMLNSREAVVKYSNPLGLHHLMGTGHHYGPEPWANYLPREDWNPTYYHKADSFDIGFNRTKTGSNALSQYKPEVQQQWQNEDSIDLKYLLWFHHVNWNKKLNTGRTLWNELCYQYQSGCDDVKNMITTWQKYKNELDMPTFNHVNMLLNIQYKEAVWWRNSSTLYFQTFSKLPFPQFLEKSDKTLEYYQSLKFPYAPGHH</sequence>
<accession>A0ABT4UKN2</accession>
<organism evidence="11 12">
    <name type="scientific">Polluticaenibacter yanchengensis</name>
    <dbReference type="NCBI Taxonomy" id="3014562"/>
    <lineage>
        <taxon>Bacteria</taxon>
        <taxon>Pseudomonadati</taxon>
        <taxon>Bacteroidota</taxon>
        <taxon>Chitinophagia</taxon>
        <taxon>Chitinophagales</taxon>
        <taxon>Chitinophagaceae</taxon>
        <taxon>Polluticaenibacter</taxon>
    </lineage>
</organism>
<evidence type="ECO:0000256" key="3">
    <source>
        <dbReference type="ARBA" id="ARBA00022801"/>
    </source>
</evidence>
<reference evidence="11 12" key="1">
    <citation type="submission" date="2022-12" db="EMBL/GenBank/DDBJ databases">
        <title>Chitinophagaceae gen. sp. nov., a new member of the family Chitinophagaceae, isolated from soil in a chemical factory.</title>
        <authorList>
            <person name="Ke Z."/>
        </authorList>
    </citation>
    <scope>NUCLEOTIDE SEQUENCE [LARGE SCALE GENOMIC DNA]</scope>
    <source>
        <strain evidence="11 12">LY-5</strain>
    </source>
</reference>
<proteinExistence type="inferred from homology"/>
<keyword evidence="2 7" id="KW-0858">Xylan degradation</keyword>
<keyword evidence="6 7" id="KW-0624">Polysaccharide degradation</keyword>
<dbReference type="Gene3D" id="3.90.1330.10">
    <property type="entry name" value="Alpha-glucuronidase, C-terminal domain"/>
    <property type="match status" value="1"/>
</dbReference>
<evidence type="ECO:0000256" key="4">
    <source>
        <dbReference type="ARBA" id="ARBA00023277"/>
    </source>
</evidence>
<protein>
    <recommendedName>
        <fullName evidence="7">Xylan alpha-1,2-glucuronidase</fullName>
        <ecNumber evidence="7">3.2.1.131</ecNumber>
    </recommendedName>
</protein>
<dbReference type="InterPro" id="IPR017853">
    <property type="entry name" value="GH"/>
</dbReference>
<feature type="domain" description="Glycosyl hydrolase family 67 C-terminal" evidence="9">
    <location>
        <begin position="442"/>
        <end position="665"/>
    </location>
</feature>
<dbReference type="Pfam" id="PF07477">
    <property type="entry name" value="Glyco_hydro_67C"/>
    <property type="match status" value="1"/>
</dbReference>
<comment type="catalytic activity">
    <reaction evidence="7">
        <text>Hydrolysis of (1-&gt;2)-alpha-D-(4-O-methyl)glucuronosyl links in the main chain of hardwood xylans.</text>
        <dbReference type="EC" id="3.2.1.131"/>
    </reaction>
</comment>
<evidence type="ECO:0000256" key="1">
    <source>
        <dbReference type="ARBA" id="ARBA00008833"/>
    </source>
</evidence>
<dbReference type="InterPro" id="IPR011099">
    <property type="entry name" value="Glyco_hydro_67_C"/>
</dbReference>
<dbReference type="RefSeq" id="WP_407031737.1">
    <property type="nucleotide sequence ID" value="NZ_JAQGEF010000012.1"/>
</dbReference>
<evidence type="ECO:0000259" key="8">
    <source>
        <dbReference type="Pfam" id="PF03648"/>
    </source>
</evidence>
<dbReference type="Proteomes" id="UP001210231">
    <property type="component" value="Unassembled WGS sequence"/>
</dbReference>
<name>A0ABT4UKN2_9BACT</name>
<evidence type="ECO:0000256" key="6">
    <source>
        <dbReference type="ARBA" id="ARBA00023326"/>
    </source>
</evidence>
<evidence type="ECO:0000259" key="10">
    <source>
        <dbReference type="Pfam" id="PF07488"/>
    </source>
</evidence>
<gene>
    <name evidence="11" type="ORF">O3P16_11380</name>
</gene>
<dbReference type="SUPFAM" id="SSF51445">
    <property type="entry name" value="(Trans)glycosidases"/>
    <property type="match status" value="1"/>
</dbReference>
<dbReference type="Gene3D" id="3.30.379.10">
    <property type="entry name" value="Chitobiase/beta-hexosaminidase domain 2-like"/>
    <property type="match status" value="1"/>
</dbReference>
<evidence type="ECO:0000259" key="9">
    <source>
        <dbReference type="Pfam" id="PF07477"/>
    </source>
</evidence>
<dbReference type="Gene3D" id="3.20.20.80">
    <property type="entry name" value="Glycosidases"/>
    <property type="match status" value="1"/>
</dbReference>
<dbReference type="PANTHER" id="PTHR39207">
    <property type="entry name" value="ALPHA-GLUCURONIDASE A"/>
    <property type="match status" value="1"/>
</dbReference>
<dbReference type="EMBL" id="JAQGEF010000012">
    <property type="protein sequence ID" value="MDA3615411.1"/>
    <property type="molecule type" value="Genomic_DNA"/>
</dbReference>
<evidence type="ECO:0000256" key="7">
    <source>
        <dbReference type="RuleBase" id="RU361198"/>
    </source>
</evidence>
<evidence type="ECO:0000313" key="11">
    <source>
        <dbReference type="EMBL" id="MDA3615411.1"/>
    </source>
</evidence>
<keyword evidence="5 7" id="KW-0326">Glycosidase</keyword>
<dbReference type="GO" id="GO:0016787">
    <property type="term" value="F:hydrolase activity"/>
    <property type="evidence" value="ECO:0007669"/>
    <property type="project" value="UniProtKB-KW"/>
</dbReference>
<dbReference type="EC" id="3.2.1.131" evidence="7"/>
<dbReference type="InterPro" id="IPR029018">
    <property type="entry name" value="Hex-like_dom2"/>
</dbReference>
<evidence type="ECO:0000313" key="12">
    <source>
        <dbReference type="Proteomes" id="UP001210231"/>
    </source>
</evidence>
<dbReference type="InterPro" id="IPR037054">
    <property type="entry name" value="A-glucoronidase_C_sf"/>
</dbReference>
<evidence type="ECO:0000256" key="5">
    <source>
        <dbReference type="ARBA" id="ARBA00023295"/>
    </source>
</evidence>
<keyword evidence="12" id="KW-1185">Reference proteome</keyword>
<evidence type="ECO:0000256" key="2">
    <source>
        <dbReference type="ARBA" id="ARBA00022651"/>
    </source>
</evidence>
<keyword evidence="3 7" id="KW-0378">Hydrolase</keyword>
<dbReference type="Pfam" id="PF03648">
    <property type="entry name" value="Glyco_hydro_67N"/>
    <property type="match status" value="1"/>
</dbReference>
<dbReference type="InterPro" id="IPR005154">
    <property type="entry name" value="Glyco_hydro_67_aGlcAse_N"/>
</dbReference>
<dbReference type="SUPFAM" id="SSF55545">
    <property type="entry name" value="beta-N-acetylhexosaminidase-like domain"/>
    <property type="match status" value="1"/>
</dbReference>
<keyword evidence="4 7" id="KW-0119">Carbohydrate metabolism</keyword>
<comment type="caution">
    <text evidence="11">The sequence shown here is derived from an EMBL/GenBank/DDBJ whole genome shotgun (WGS) entry which is preliminary data.</text>
</comment>
<dbReference type="InterPro" id="IPR011100">
    <property type="entry name" value="Glyco_hydro_67_cat"/>
</dbReference>
<dbReference type="PANTHER" id="PTHR39207:SF1">
    <property type="entry name" value="ALPHA-GLUCURONIDASE A"/>
    <property type="match status" value="1"/>
</dbReference>
<dbReference type="Pfam" id="PF07488">
    <property type="entry name" value="Glyco_hydro_67M"/>
    <property type="match status" value="1"/>
</dbReference>